<name>A0A0A9XZE1_LYGHE</name>
<feature type="region of interest" description="Disordered" evidence="1">
    <location>
        <begin position="520"/>
        <end position="619"/>
    </location>
</feature>
<evidence type="ECO:0000256" key="1">
    <source>
        <dbReference type="SAM" id="MobiDB-lite"/>
    </source>
</evidence>
<feature type="region of interest" description="Disordered" evidence="1">
    <location>
        <begin position="27"/>
        <end position="65"/>
    </location>
</feature>
<feature type="compositionally biased region" description="Polar residues" evidence="1">
    <location>
        <begin position="27"/>
        <end position="55"/>
    </location>
</feature>
<organism evidence="2">
    <name type="scientific">Lygus hesperus</name>
    <name type="common">Western plant bug</name>
    <dbReference type="NCBI Taxonomy" id="30085"/>
    <lineage>
        <taxon>Eukaryota</taxon>
        <taxon>Metazoa</taxon>
        <taxon>Ecdysozoa</taxon>
        <taxon>Arthropoda</taxon>
        <taxon>Hexapoda</taxon>
        <taxon>Insecta</taxon>
        <taxon>Pterygota</taxon>
        <taxon>Neoptera</taxon>
        <taxon>Paraneoptera</taxon>
        <taxon>Hemiptera</taxon>
        <taxon>Heteroptera</taxon>
        <taxon>Panheteroptera</taxon>
        <taxon>Cimicomorpha</taxon>
        <taxon>Miridae</taxon>
        <taxon>Mirini</taxon>
        <taxon>Lygus</taxon>
    </lineage>
</organism>
<accession>A0A0A9XZE1</accession>
<sequence length="619" mass="70287">MSWVRVKQEPEELDPLLINEEEVFSTPANSFSSSEPVPNVAQPQTSTTTNINNYQPPHKQKTRENLNRQSRAIVANVQSYMEREKAAMGFLVEPTKAQTRTTLATGVGKTTVRRIMMESRKIQNNFQDDFKNAGSSRSRIAPYSGIELNDTEACRTLLFKSILDSDSHRSMNCIAMHKKFVAAKLFSGGKTSFRRFLVNLNFQIKRTRNFGKQGKCTGSRSIIMEKHDTQYKKFVYLRDLKQYKAEGRKIIFTAITKLARAHCKADKGQQPTKDGKVLKITNEMFTDVPEELSHEQWRAVLLGAGDESGFVTGGFLIWRCIKKLGANSYDENANYKKYVNWVKGNLIPNIPEGAVVVLDHEAIYDRHEDPIPTHCSDKEDMKAWLKRKGIDFESEAAKVELYELVRKNKQNHSKYEIDSILEKAGHPVMRIPPNYNELNPMFVMLKEVKTWMKGQAPNVNPRFVDIAKLTVSKMLTTPTESWTTKVDKCQATADKYFSYQAPMEKKISETILANHGCIDSESEENDASDSNEEIEASSSEESEEETTNHRTSNADPNLWVTPLPSVFMAGDDFGSTTDPQPTLKRNSAEKTQEVKRQKIGDSYDSQEPNEWNLDGMVTV</sequence>
<dbReference type="EMBL" id="GBHO01010781">
    <property type="protein sequence ID" value="JAG32823.1"/>
    <property type="molecule type" value="Transcribed_RNA"/>
</dbReference>
<feature type="compositionally biased region" description="Polar residues" evidence="1">
    <location>
        <begin position="574"/>
        <end position="585"/>
    </location>
</feature>
<feature type="compositionally biased region" description="Basic and acidic residues" evidence="1">
    <location>
        <begin position="586"/>
        <end position="601"/>
    </location>
</feature>
<reference evidence="2" key="1">
    <citation type="journal article" date="2014" name="PLoS ONE">
        <title>Transcriptome-Based Identification of ABC Transporters in the Western Tarnished Plant Bug Lygus hesperus.</title>
        <authorList>
            <person name="Hull J.J."/>
            <person name="Chaney K."/>
            <person name="Geib S.M."/>
            <person name="Fabrick J.A."/>
            <person name="Brent C.S."/>
            <person name="Walsh D."/>
            <person name="Lavine L.C."/>
        </authorList>
    </citation>
    <scope>NUCLEOTIDE SEQUENCE</scope>
</reference>
<reference evidence="2" key="2">
    <citation type="submission" date="2014-07" db="EMBL/GenBank/DDBJ databases">
        <authorList>
            <person name="Hull J."/>
        </authorList>
    </citation>
    <scope>NUCLEOTIDE SEQUENCE</scope>
</reference>
<proteinExistence type="predicted"/>
<dbReference type="EMBL" id="GBHO01019376">
    <property type="protein sequence ID" value="JAG24228.1"/>
    <property type="molecule type" value="Transcribed_RNA"/>
</dbReference>
<evidence type="ECO:0000313" key="3">
    <source>
        <dbReference type="EMBL" id="JAG32823.1"/>
    </source>
</evidence>
<dbReference type="AlphaFoldDB" id="A0A0A9XZE1"/>
<evidence type="ECO:0000313" key="2">
    <source>
        <dbReference type="EMBL" id="JAG24228.1"/>
    </source>
</evidence>
<feature type="compositionally biased region" description="Acidic residues" evidence="1">
    <location>
        <begin position="520"/>
        <end position="545"/>
    </location>
</feature>
<gene>
    <name evidence="3" type="ORF">CM83_79166</name>
    <name evidence="2" type="ORF">CM83_79167</name>
</gene>
<dbReference type="PANTHER" id="PTHR33939">
    <property type="entry name" value="PROTEIN CBG22215"/>
    <property type="match status" value="1"/>
</dbReference>
<dbReference type="PANTHER" id="PTHR33939:SF1">
    <property type="entry name" value="DUF4371 DOMAIN-CONTAINING PROTEIN"/>
    <property type="match status" value="1"/>
</dbReference>
<protein>
    <submittedName>
        <fullName evidence="2">Uncharacterized protein</fullName>
    </submittedName>
</protein>